<accession>A0ABY8TKB7</accession>
<evidence type="ECO:0000256" key="3">
    <source>
        <dbReference type="ARBA" id="ARBA00004286"/>
    </source>
</evidence>
<dbReference type="InterPro" id="IPR027417">
    <property type="entry name" value="P-loop_NTPase"/>
</dbReference>
<keyword evidence="9" id="KW-0547">Nucleotide-binding</keyword>
<keyword evidence="7" id="KW-0813">Transport</keyword>
<feature type="compositionally biased region" description="Low complexity" evidence="21">
    <location>
        <begin position="103"/>
        <end position="127"/>
    </location>
</feature>
<dbReference type="PANTHER" id="PTHR19306">
    <property type="entry name" value="STRUCTURAL MAINTENANCE OF CHROMOSOMES 5,6 SMC5, SMC6"/>
    <property type="match status" value="1"/>
</dbReference>
<gene>
    <name evidence="23" type="ORF">OEZ85_008957</name>
</gene>
<evidence type="ECO:0000256" key="16">
    <source>
        <dbReference type="ARBA" id="ARBA00023172"/>
    </source>
</evidence>
<dbReference type="Pfam" id="PF04628">
    <property type="entry name" value="Sedlin_N"/>
    <property type="match status" value="1"/>
</dbReference>
<dbReference type="SMART" id="SM01399">
    <property type="entry name" value="Sybindin"/>
    <property type="match status" value="1"/>
</dbReference>
<keyword evidence="17" id="KW-0234">DNA repair</keyword>
<keyword evidence="8" id="KW-0158">Chromosome</keyword>
<comment type="similarity">
    <text evidence="5">Belongs to the TRAPP small subunits family. Sedlin subfamily.</text>
</comment>
<evidence type="ECO:0000313" key="23">
    <source>
        <dbReference type="EMBL" id="WIA09564.1"/>
    </source>
</evidence>
<keyword evidence="11" id="KW-0256">Endoplasmic reticulum</keyword>
<feature type="domain" description="RecF/RecN/SMC N-terminal" evidence="22">
    <location>
        <begin position="301"/>
        <end position="1371"/>
    </location>
</feature>
<evidence type="ECO:0000256" key="5">
    <source>
        <dbReference type="ARBA" id="ARBA00006626"/>
    </source>
</evidence>
<dbReference type="InterPro" id="IPR003395">
    <property type="entry name" value="RecF/RecN/SMC_N"/>
</dbReference>
<keyword evidence="15 20" id="KW-0175">Coiled coil</keyword>
<evidence type="ECO:0000256" key="17">
    <source>
        <dbReference type="ARBA" id="ARBA00023204"/>
    </source>
</evidence>
<keyword evidence="18" id="KW-0539">Nucleus</keyword>
<reference evidence="23 24" key="1">
    <citation type="submission" date="2023-05" db="EMBL/GenBank/DDBJ databases">
        <title>A 100% complete, gapless, phased diploid assembly of the Scenedesmus obliquus UTEX 3031 genome.</title>
        <authorList>
            <person name="Biondi T.C."/>
            <person name="Hanschen E.R."/>
            <person name="Kwon T."/>
            <person name="Eng W."/>
            <person name="Kruse C.P.S."/>
            <person name="Koehler S.I."/>
            <person name="Kunde Y."/>
            <person name="Gleasner C.D."/>
            <person name="You Mak K.T."/>
            <person name="Polle J."/>
            <person name="Hovde B.T."/>
            <person name="Starkenburg S.R."/>
        </authorList>
    </citation>
    <scope>NUCLEOTIDE SEQUENCE [LARGE SCALE GENOMIC DNA]</scope>
    <source>
        <strain evidence="23 24">DOE0152z</strain>
    </source>
</reference>
<evidence type="ECO:0000256" key="10">
    <source>
        <dbReference type="ARBA" id="ARBA00022763"/>
    </source>
</evidence>
<name>A0ABY8TKB7_TETOB</name>
<feature type="coiled-coil region" evidence="20">
    <location>
        <begin position="1003"/>
        <end position="1041"/>
    </location>
</feature>
<organism evidence="23 24">
    <name type="scientific">Tetradesmus obliquus</name>
    <name type="common">Green alga</name>
    <name type="synonym">Acutodesmus obliquus</name>
    <dbReference type="NCBI Taxonomy" id="3088"/>
    <lineage>
        <taxon>Eukaryota</taxon>
        <taxon>Viridiplantae</taxon>
        <taxon>Chlorophyta</taxon>
        <taxon>core chlorophytes</taxon>
        <taxon>Chlorophyceae</taxon>
        <taxon>CS clade</taxon>
        <taxon>Sphaeropleales</taxon>
        <taxon>Scenedesmaceae</taxon>
        <taxon>Tetradesmus</taxon>
    </lineage>
</organism>
<dbReference type="Gene3D" id="3.30.450.70">
    <property type="match status" value="1"/>
</dbReference>
<dbReference type="PANTHER" id="PTHR19306:SF6">
    <property type="entry name" value="STRUCTURAL MAINTENANCE OF CHROMOSOMES PROTEIN 6"/>
    <property type="match status" value="1"/>
</dbReference>
<comment type="subcellular location">
    <subcellularLocation>
        <location evidence="3">Chromosome</location>
    </subcellularLocation>
    <subcellularLocation>
        <location evidence="2">Endoplasmic reticulum</location>
    </subcellularLocation>
    <subcellularLocation>
        <location evidence="4">Golgi apparatus</location>
    </subcellularLocation>
    <subcellularLocation>
        <location evidence="1">Nucleus</location>
    </subcellularLocation>
</comment>
<protein>
    <recommendedName>
        <fullName evidence="19">Trafficking protein particle complex subunit 2-like protein</fullName>
    </recommendedName>
</protein>
<evidence type="ECO:0000256" key="15">
    <source>
        <dbReference type="ARBA" id="ARBA00023054"/>
    </source>
</evidence>
<evidence type="ECO:0000259" key="22">
    <source>
        <dbReference type="Pfam" id="PF02463"/>
    </source>
</evidence>
<evidence type="ECO:0000256" key="7">
    <source>
        <dbReference type="ARBA" id="ARBA00022448"/>
    </source>
</evidence>
<dbReference type="CDD" id="cd14854">
    <property type="entry name" value="TRAPPC2L"/>
    <property type="match status" value="1"/>
</dbReference>
<evidence type="ECO:0000256" key="20">
    <source>
        <dbReference type="SAM" id="Coils"/>
    </source>
</evidence>
<proteinExistence type="inferred from homology"/>
<evidence type="ECO:0000256" key="18">
    <source>
        <dbReference type="ARBA" id="ARBA00023242"/>
    </source>
</evidence>
<keyword evidence="10" id="KW-0227">DNA damage</keyword>
<dbReference type="InterPro" id="IPR007233">
    <property type="entry name" value="TRAPPC"/>
</dbReference>
<evidence type="ECO:0000256" key="12">
    <source>
        <dbReference type="ARBA" id="ARBA00022840"/>
    </source>
</evidence>
<feature type="region of interest" description="Disordered" evidence="21">
    <location>
        <begin position="94"/>
        <end position="272"/>
    </location>
</feature>
<dbReference type="SUPFAM" id="SSF52540">
    <property type="entry name" value="P-loop containing nucleoside triphosphate hydrolases"/>
    <property type="match status" value="1"/>
</dbReference>
<feature type="coiled-coil region" evidence="20">
    <location>
        <begin position="1176"/>
        <end position="1214"/>
    </location>
</feature>
<sequence>MALKVPQKPHPSIPAPQSVEEARRYIGSIIWKRFEDNQLWEGKVLDIDTELYLDDGSIERRGPYFLIHYRADGQEEHVQWPEMSHLLVKAEKWTGGKKRKGGTEAAGASSDPASAAEQQQQQQQPQQGGKRRRSAQQPARYAEAAADAADAAEDDEDADMAEAEDDDDDASADPEYRRVHMLAGAARAALDGKREQRKRSGQQQQQQQRGSSGRKQQQQQRGRRARDENSDPDQDDAAAAAAAADEDDDEAAQLAGQEDADEEDDDDDGQEQYTDAQLEEMVAEDGGELVAVRAKGLAGHLKHVQVQNFMCHQNFAMDFGTHVNVVSGSNGSGKSAVLQAMQCALGAKAKQTGRGDKNGELVRTGCHEAKVQVTLWNTGEDAYQHQRYGDWLTVERVIKVNGSSKWRLLDHAGRKVSERRKDLDDLLDHLNIDATNPLAVMTQDTSRNFLCGAVADKKKYELFMQATMLEAMQANLSLAQGYVDAMKDAEKDIVADHSKRKARLDETREKLARLEETAGLVGRMQTFEKAQAWAAVDERLRLAELLRQHLEDELPQKLAQQQRYLDDTEQHLADKRQEEEQLTADATQYQASQENFTAEMTGLSDALKAARLQQRTATRAARAAEAKLQSLQEELKTLLESKQESSDDRQREYAEALQQHQVQVAAAQQEAEAAQARLAQHEQQQQQALEAKRAKEEELRTAQQTLQSKQQTLHNLAQQQQQLRAAKGQKLALFGQHAQLRAQVDRSKRAFERLPIGPIGAHLTLTNEMWKVATEVVLGSNLETWIVHCRRDKETLFKMAEQLRMRRPTVVEASFDRPPYTIPPAKQVPQGWATLRQFVRVEHPHFAHIIDNKLMDMSHYERVVVDQEESRAKHAIYQCAAGPNVGRAVDVTGRSWTRSGAGVTVSNNILDRAPRVGASFEAHLTSLEQDLQKQQDAKNVLQQQVAALHAEVQQLGRHAEQLQQEGRRMLKQRMTTQNRCQMLQTQAPIMDADGDGDDGDDDLAEQQRALQEAVAQAQIARDRAAADLEQAHAQHEQAQALYDSRTAQMQEMLASLNTRNEAMQVLVQQKAGFQGAADAFRRHIQKLQAEEGATRANAEQVAQTINDLKQEALSVQGGTEEEGWAALAAAREEVHKFVEAEIRKRIAAGRSAPMSDEAIVEAAAAAYRDSVMQNEVQRFRKKADELHKRVAAAEQDAGGNRQELQDKLAKAEAEWRRHEPSVRNMRQIVRFTDRAVRERWAKFTELFDTVSSTVCGKFMAYMHRRGHQGKVRVDQATGELRLLVKVNAQGQGADARKSKAVRDLKQLSGGERSFTTVAFILALGEFTESPFRAMDEFDVFMDAINRRIATQTLLEFAREKRDLQFIFLTPQDLQAVEDAKRKLAEDRGGAPQPQHQCAIPTDLQAVEDAKRKLAEDHGGAPLPEGFVKCDLHTAAWSSSMIVCAAVVGQQNNPLFIRLFAPSDDEVKFHYMVHASLDAVEEKVLLRRNPGEVPELYLGLLYPTEEYRVYGYITNTHIKFVLVLDEVNPRDDALQKVFKRLHNLFVDVTSNPLYTHGLPITSRAFAEGVAAIVKSYTPA</sequence>
<evidence type="ECO:0000256" key="4">
    <source>
        <dbReference type="ARBA" id="ARBA00004555"/>
    </source>
</evidence>
<evidence type="ECO:0000256" key="8">
    <source>
        <dbReference type="ARBA" id="ARBA00022454"/>
    </source>
</evidence>
<keyword evidence="16" id="KW-0233">DNA recombination</keyword>
<dbReference type="InterPro" id="IPR006722">
    <property type="entry name" value="Sedlin"/>
</dbReference>
<evidence type="ECO:0000256" key="1">
    <source>
        <dbReference type="ARBA" id="ARBA00004123"/>
    </source>
</evidence>
<keyword evidence="14" id="KW-0333">Golgi apparatus</keyword>
<dbReference type="InterPro" id="IPR044760">
    <property type="entry name" value="TRAPPC2L"/>
</dbReference>
<evidence type="ECO:0000256" key="19">
    <source>
        <dbReference type="ARBA" id="ARBA00024408"/>
    </source>
</evidence>
<evidence type="ECO:0000256" key="21">
    <source>
        <dbReference type="SAM" id="MobiDB-lite"/>
    </source>
</evidence>
<feature type="coiled-coil region" evidence="20">
    <location>
        <begin position="924"/>
        <end position="965"/>
    </location>
</feature>
<dbReference type="Proteomes" id="UP001244341">
    <property type="component" value="Chromosome 1b"/>
</dbReference>
<evidence type="ECO:0000256" key="2">
    <source>
        <dbReference type="ARBA" id="ARBA00004240"/>
    </source>
</evidence>
<feature type="compositionally biased region" description="Acidic residues" evidence="21">
    <location>
        <begin position="258"/>
        <end position="270"/>
    </location>
</feature>
<keyword evidence="12" id="KW-0067">ATP-binding</keyword>
<evidence type="ECO:0000256" key="6">
    <source>
        <dbReference type="ARBA" id="ARBA00006793"/>
    </source>
</evidence>
<feature type="coiled-coil region" evidence="20">
    <location>
        <begin position="558"/>
        <end position="729"/>
    </location>
</feature>
<evidence type="ECO:0000256" key="14">
    <source>
        <dbReference type="ARBA" id="ARBA00023034"/>
    </source>
</evidence>
<keyword evidence="13" id="KW-0931">ER-Golgi transport</keyword>
<evidence type="ECO:0000313" key="24">
    <source>
        <dbReference type="Proteomes" id="UP001244341"/>
    </source>
</evidence>
<feature type="compositionally biased region" description="Low complexity" evidence="21">
    <location>
        <begin position="201"/>
        <end position="220"/>
    </location>
</feature>
<dbReference type="InterPro" id="IPR011012">
    <property type="entry name" value="Longin-like_dom_sf"/>
</dbReference>
<evidence type="ECO:0000256" key="9">
    <source>
        <dbReference type="ARBA" id="ARBA00022741"/>
    </source>
</evidence>
<dbReference type="SUPFAM" id="SSF64356">
    <property type="entry name" value="SNARE-like"/>
    <property type="match status" value="1"/>
</dbReference>
<dbReference type="Gene3D" id="3.40.50.300">
    <property type="entry name" value="P-loop containing nucleotide triphosphate hydrolases"/>
    <property type="match status" value="2"/>
</dbReference>
<keyword evidence="24" id="KW-1185">Reference proteome</keyword>
<dbReference type="Pfam" id="PF02463">
    <property type="entry name" value="SMC_N"/>
    <property type="match status" value="1"/>
</dbReference>
<evidence type="ECO:0000256" key="13">
    <source>
        <dbReference type="ARBA" id="ARBA00022892"/>
    </source>
</evidence>
<comment type="similarity">
    <text evidence="6">Belongs to the SMC family. SMC6 subfamily.</text>
</comment>
<evidence type="ECO:0000256" key="11">
    <source>
        <dbReference type="ARBA" id="ARBA00022824"/>
    </source>
</evidence>
<dbReference type="EMBL" id="CP126208">
    <property type="protein sequence ID" value="WIA09564.1"/>
    <property type="molecule type" value="Genomic_DNA"/>
</dbReference>
<feature type="compositionally biased region" description="Acidic residues" evidence="21">
    <location>
        <begin position="150"/>
        <end position="172"/>
    </location>
</feature>